<evidence type="ECO:0000259" key="4">
    <source>
        <dbReference type="PROSITE" id="PS51203"/>
    </source>
</evidence>
<feature type="domain" description="CS" evidence="4">
    <location>
        <begin position="234"/>
        <end position="324"/>
    </location>
</feature>
<dbReference type="InterPro" id="IPR007052">
    <property type="entry name" value="CS_dom"/>
</dbReference>
<dbReference type="Gene3D" id="1.25.40.10">
    <property type="entry name" value="Tetratricopeptide repeat domain"/>
    <property type="match status" value="1"/>
</dbReference>
<dbReference type="InterPro" id="IPR007699">
    <property type="entry name" value="SGS_dom"/>
</dbReference>
<dbReference type="CDD" id="cd06466">
    <property type="entry name" value="p23_CS_SGT1_like"/>
    <property type="match status" value="1"/>
</dbReference>
<evidence type="ECO:0000256" key="2">
    <source>
        <dbReference type="SAM" id="MobiDB-lite"/>
    </source>
</evidence>
<dbReference type="InterPro" id="IPR011990">
    <property type="entry name" value="TPR-like_helical_dom_sf"/>
</dbReference>
<dbReference type="InterPro" id="IPR044563">
    <property type="entry name" value="Sgt1-like"/>
</dbReference>
<dbReference type="Gene3D" id="2.60.40.790">
    <property type="match status" value="1"/>
</dbReference>
<dbReference type="EMBL" id="JAZAVJ010000079">
    <property type="protein sequence ID" value="KAK7415690.1"/>
    <property type="molecule type" value="Genomic_DNA"/>
</dbReference>
<comment type="similarity">
    <text evidence="1">Belongs to the SGT1 family.</text>
</comment>
<feature type="domain" description="SGS" evidence="3">
    <location>
        <begin position="394"/>
        <end position="479"/>
    </location>
</feature>
<dbReference type="SUPFAM" id="SSF49764">
    <property type="entry name" value="HSP20-like chaperones"/>
    <property type="match status" value="1"/>
</dbReference>
<comment type="caution">
    <text evidence="5">The sequence shown here is derived from an EMBL/GenBank/DDBJ whole genome shotgun (WGS) entry which is preliminary data.</text>
</comment>
<dbReference type="SUPFAM" id="SSF48452">
    <property type="entry name" value="TPR-like"/>
    <property type="match status" value="1"/>
</dbReference>
<dbReference type="Proteomes" id="UP001498476">
    <property type="component" value="Unassembled WGS sequence"/>
</dbReference>
<accession>A0ABR1H3J6</accession>
<gene>
    <name evidence="5" type="primary">SGT1</name>
    <name evidence="5" type="ORF">QQX98_005725</name>
</gene>
<evidence type="ECO:0000256" key="1">
    <source>
        <dbReference type="ARBA" id="ARBA00008509"/>
    </source>
</evidence>
<feature type="compositionally biased region" description="Basic and acidic residues" evidence="2">
    <location>
        <begin position="198"/>
        <end position="214"/>
    </location>
</feature>
<feature type="compositionally biased region" description="Basic and acidic residues" evidence="2">
    <location>
        <begin position="325"/>
        <end position="363"/>
    </location>
</feature>
<reference evidence="5 6" key="1">
    <citation type="journal article" date="2025" name="Microbiol. Resour. Announc.">
        <title>Draft genome sequences for Neonectria magnoliae and Neonectria punicea, canker pathogens of Liriodendron tulipifera and Acer saccharum in West Virginia.</title>
        <authorList>
            <person name="Petronek H.M."/>
            <person name="Kasson M.T."/>
            <person name="Metheny A.M."/>
            <person name="Stauder C.M."/>
            <person name="Lovett B."/>
            <person name="Lynch S.C."/>
            <person name="Garnas J.R."/>
            <person name="Kasson L.R."/>
            <person name="Stajich J.E."/>
        </authorList>
    </citation>
    <scope>NUCLEOTIDE SEQUENCE [LARGE SCALE GENOMIC DNA]</scope>
    <source>
        <strain evidence="5 6">NRRL 64653</strain>
    </source>
</reference>
<name>A0ABR1H3J6_9HYPO</name>
<dbReference type="InterPro" id="IPR008978">
    <property type="entry name" value="HSP20-like_chaperone"/>
</dbReference>
<organism evidence="5 6">
    <name type="scientific">Neonectria punicea</name>
    <dbReference type="NCBI Taxonomy" id="979145"/>
    <lineage>
        <taxon>Eukaryota</taxon>
        <taxon>Fungi</taxon>
        <taxon>Dikarya</taxon>
        <taxon>Ascomycota</taxon>
        <taxon>Pezizomycotina</taxon>
        <taxon>Sordariomycetes</taxon>
        <taxon>Hypocreomycetidae</taxon>
        <taxon>Hypocreales</taxon>
        <taxon>Nectriaceae</taxon>
        <taxon>Neonectria</taxon>
    </lineage>
</organism>
<proteinExistence type="inferred from homology"/>
<feature type="region of interest" description="Disordered" evidence="2">
    <location>
        <begin position="195"/>
        <end position="231"/>
    </location>
</feature>
<evidence type="ECO:0000259" key="3">
    <source>
        <dbReference type="PROSITE" id="PS51048"/>
    </source>
</evidence>
<keyword evidence="6" id="KW-1185">Reference proteome</keyword>
<dbReference type="PROSITE" id="PS51203">
    <property type="entry name" value="CS"/>
    <property type="match status" value="1"/>
</dbReference>
<evidence type="ECO:0000313" key="5">
    <source>
        <dbReference type="EMBL" id="KAK7415690.1"/>
    </source>
</evidence>
<feature type="region of interest" description="Disordered" evidence="2">
    <location>
        <begin position="305"/>
        <end position="418"/>
    </location>
</feature>
<feature type="compositionally biased region" description="Polar residues" evidence="2">
    <location>
        <begin position="444"/>
        <end position="456"/>
    </location>
</feature>
<sequence length="479" mass="53097">MSHITQAQQGLDAAEAKNWDEAVNKLSAALKVSQNPGWLIARSKALISLGRFQEALDDANLAWHSAYQRNKRPLLVEAHYRRAVAYFRLRQYANADACCVYTMRLIKGFPAVEKEDPARKSTDENGFYTVTMEDAKDEAQNDEINKAKKTGEMPTMGDTTAQAKEWRSASTLRMQILFPMEKLPKDDPVRKLTTSLKPEQKDLADHGTSKEPEAPKPTTTEPTQAPARPVVPSDAPIRLQEFQSGATMSVSIFSKGVSKEKLQVQYLPSAVILDSVIYPNGDEKPFRLDLWGEIDADASKYTVTPNKVELTLKKKNPGKWPQLKGESKAEPSDGDGDKEQAEPDLLKEARKKATEASEEEAKSKAAQTAADLSTTAKGKEPAAPDEPAKPAGLSYPTSSRTGPKNWDTFGQDEDEDEGKDVNVFFKKLFKDANPEQQRAMMKSFTESNGTSLSTDWNDVKDRTVETVPPDGVEAKKWDK</sequence>
<evidence type="ECO:0000313" key="6">
    <source>
        <dbReference type="Proteomes" id="UP001498476"/>
    </source>
</evidence>
<dbReference type="PANTHER" id="PTHR45862">
    <property type="entry name" value="PROTEIN SGT1 HOMOLOG"/>
    <property type="match status" value="1"/>
</dbReference>
<feature type="compositionally biased region" description="Low complexity" evidence="2">
    <location>
        <begin position="216"/>
        <end position="227"/>
    </location>
</feature>
<feature type="region of interest" description="Disordered" evidence="2">
    <location>
        <begin position="443"/>
        <end position="479"/>
    </location>
</feature>
<dbReference type="Pfam" id="PF04969">
    <property type="entry name" value="CS"/>
    <property type="match status" value="1"/>
</dbReference>
<protein>
    <submittedName>
        <fullName evidence="5">Cochaperone protein</fullName>
    </submittedName>
</protein>
<feature type="compositionally biased region" description="Basic and acidic residues" evidence="2">
    <location>
        <begin position="377"/>
        <end position="388"/>
    </location>
</feature>
<dbReference type="Pfam" id="PF05002">
    <property type="entry name" value="SGS"/>
    <property type="match status" value="1"/>
</dbReference>
<dbReference type="PROSITE" id="PS51048">
    <property type="entry name" value="SGS"/>
    <property type="match status" value="1"/>
</dbReference>